<dbReference type="AlphaFoldDB" id="A0A0M7AHX2"/>
<keyword evidence="2" id="KW-1185">Reference proteome</keyword>
<accession>A0A0M7AHX2</accession>
<gene>
    <name evidence="1" type="ORF">LA5096_03949</name>
</gene>
<dbReference type="EMBL" id="CXWC01000011">
    <property type="protein sequence ID" value="CTQ74191.1"/>
    <property type="molecule type" value="Genomic_DNA"/>
</dbReference>
<protein>
    <submittedName>
        <fullName evidence="1">Uncharacterized protein</fullName>
    </submittedName>
</protein>
<sequence length="92" mass="10625">MVQPPVTLPGFNDVRLSITLKFCFNRCTRDVTKSANCHVRSDPQLMQSQKTTEMLEKNREREEILLTEGCQETPARLRSITAFKETSHDIRT</sequence>
<evidence type="ECO:0000313" key="1">
    <source>
        <dbReference type="EMBL" id="CTQ74191.1"/>
    </source>
</evidence>
<dbReference type="STRING" id="311410.LA5095_00809"/>
<proteinExistence type="predicted"/>
<organism evidence="1 2">
    <name type="scientific">Roseibium album</name>
    <dbReference type="NCBI Taxonomy" id="311410"/>
    <lineage>
        <taxon>Bacteria</taxon>
        <taxon>Pseudomonadati</taxon>
        <taxon>Pseudomonadota</taxon>
        <taxon>Alphaproteobacteria</taxon>
        <taxon>Hyphomicrobiales</taxon>
        <taxon>Stappiaceae</taxon>
        <taxon>Roseibium</taxon>
    </lineage>
</organism>
<evidence type="ECO:0000313" key="2">
    <source>
        <dbReference type="Proteomes" id="UP000049983"/>
    </source>
</evidence>
<reference evidence="2" key="1">
    <citation type="submission" date="2015-07" db="EMBL/GenBank/DDBJ databases">
        <authorList>
            <person name="Rodrigo-Torres Lidia"/>
            <person name="Arahal R.David."/>
        </authorList>
    </citation>
    <scope>NUCLEOTIDE SEQUENCE [LARGE SCALE GENOMIC DNA]</scope>
    <source>
        <strain evidence="2">CECT 5096</strain>
    </source>
</reference>
<dbReference type="Proteomes" id="UP000049983">
    <property type="component" value="Unassembled WGS sequence"/>
</dbReference>
<name>A0A0M7AHX2_9HYPH</name>